<dbReference type="Proteomes" id="UP000191110">
    <property type="component" value="Unassembled WGS sequence"/>
</dbReference>
<dbReference type="GO" id="GO:0005829">
    <property type="term" value="C:cytosol"/>
    <property type="evidence" value="ECO:0007669"/>
    <property type="project" value="TreeGrafter"/>
</dbReference>
<proteinExistence type="predicted"/>
<keyword evidence="2" id="KW-0255">Endonuclease</keyword>
<keyword evidence="3" id="KW-1185">Reference proteome</keyword>
<dbReference type="InterPro" id="IPR050742">
    <property type="entry name" value="Helicase_Restrict-Modif_Enz"/>
</dbReference>
<dbReference type="GO" id="GO:0004519">
    <property type="term" value="F:endonuclease activity"/>
    <property type="evidence" value="ECO:0007669"/>
    <property type="project" value="UniProtKB-KW"/>
</dbReference>
<gene>
    <name evidence="2" type="ORF">BOW53_11720</name>
</gene>
<dbReference type="GO" id="GO:0016787">
    <property type="term" value="F:hydrolase activity"/>
    <property type="evidence" value="ECO:0007669"/>
    <property type="project" value="InterPro"/>
</dbReference>
<dbReference type="InterPro" id="IPR006935">
    <property type="entry name" value="Helicase/UvrB_N"/>
</dbReference>
<dbReference type="CDD" id="cd18785">
    <property type="entry name" value="SF2_C"/>
    <property type="match status" value="1"/>
</dbReference>
<accession>A0A1T2L2X5</accession>
<keyword evidence="2" id="KW-0378">Hydrolase</keyword>
<dbReference type="GO" id="GO:0005524">
    <property type="term" value="F:ATP binding"/>
    <property type="evidence" value="ECO:0007669"/>
    <property type="project" value="InterPro"/>
</dbReference>
<dbReference type="RefSeq" id="WP_078484270.1">
    <property type="nucleotide sequence ID" value="NZ_MPRL01000053.1"/>
</dbReference>
<dbReference type="Gene3D" id="3.40.50.300">
    <property type="entry name" value="P-loop containing nucleotide triphosphate hydrolases"/>
    <property type="match status" value="2"/>
</dbReference>
<organism evidence="2 3">
    <name type="scientific">Solemya pervernicosa gill symbiont</name>
    <dbReference type="NCBI Taxonomy" id="642797"/>
    <lineage>
        <taxon>Bacteria</taxon>
        <taxon>Pseudomonadati</taxon>
        <taxon>Pseudomonadota</taxon>
        <taxon>Gammaproteobacteria</taxon>
        <taxon>sulfur-oxidizing symbionts</taxon>
    </lineage>
</organism>
<dbReference type="PANTHER" id="PTHR47396:SF1">
    <property type="entry name" value="ATP-DEPENDENT HELICASE IRC3-RELATED"/>
    <property type="match status" value="1"/>
</dbReference>
<protein>
    <submittedName>
        <fullName evidence="2">Restriction endonuclease subunit R</fullName>
    </submittedName>
</protein>
<evidence type="ECO:0000313" key="2">
    <source>
        <dbReference type="EMBL" id="OOZ39370.1"/>
    </source>
</evidence>
<evidence type="ECO:0000313" key="3">
    <source>
        <dbReference type="Proteomes" id="UP000191110"/>
    </source>
</evidence>
<comment type="caution">
    <text evidence="2">The sequence shown here is derived from an EMBL/GenBank/DDBJ whole genome shotgun (WGS) entry which is preliminary data.</text>
</comment>
<dbReference type="SUPFAM" id="SSF52540">
    <property type="entry name" value="P-loop containing nucleoside triphosphate hydrolases"/>
    <property type="match status" value="2"/>
</dbReference>
<dbReference type="AlphaFoldDB" id="A0A1T2L2X5"/>
<evidence type="ECO:0000259" key="1">
    <source>
        <dbReference type="Pfam" id="PF04851"/>
    </source>
</evidence>
<dbReference type="EMBL" id="MPRL01000053">
    <property type="protein sequence ID" value="OOZ39370.1"/>
    <property type="molecule type" value="Genomic_DNA"/>
</dbReference>
<sequence>MAAFTPKNYQSAVLESVEHYFRNCRTMGNANTAFYQTTLELWNRGSQYSPIDGFAVDMPYFCLRVPTGGGKTWLAAKSVAQINTHLLGLEHSVILWLVPSNAIREQTLRALKDRFHPYHQALCEAGPVTVLDLDDAKSVNRATLDTSTTIIVTTRQAFQVDDTEIRKVYESSGALMHHFDNLHPEQRAHLEQEDGVVPYSLANVLRLRRPFVIVDEAHNSRTDLSFETLSRFNPSGIMELTATPDTEKHPSNVLHSVYAAELKGEEMIKLPIRLESEPDWQQCLADAIARREELQNIAESERRQGAAYLRPIVLIQAEKHYKNRETLDVERVRTELIENHRIPESEVVVATGGEKGLEKINAEYEQGILSEQCPVKFVITQQALAEGWDCPFAYVLVSMAEVHSSTAVEQLLGRILRQPGAKHRSHEALNRSYAFVVSRDFNATAEGLRDRLVQGAGFDRMEAAAFVSAAKPEQGVFDYKNRLHRAKLRPVVVELKEKPELKKIPKATRDKLKWDAKSSTLTISEPLSEEEAEEVKATVVEDISVTAIETAAVESRTTAVEFFQTPAELGVSFEVPELALRFQGELELFEDPEQLDYLWELSPYDAHPNRDELARLDLMGRVAGGGDLDIDEDVGKMKLNFIADLQRDLGLVYTPEHWDEAKLATWFCRNLHEPTLSHDSKRAFVAAWMSHVMEKPNMDLAKLNQRKFEICNLLDARIRSMRKQAANSVYQEMLFTEGADERVSVSDEFVFTFNPYAYAPSRDNADQYEPYDFRHHYYSRIGDFDSKEEFECAVWLDQQADKGRIEFWVRNLVRREGSSFSLQKSDGKFYPDFVCKLPDGTVLIVEYKGGDKWDVPKVKMDRLVGELWANMSDGRCRFVMTKDREWSTIDALL</sequence>
<dbReference type="OrthoDB" id="9804145at2"/>
<dbReference type="PANTHER" id="PTHR47396">
    <property type="entry name" value="TYPE I RESTRICTION ENZYME ECOKI R PROTEIN"/>
    <property type="match status" value="1"/>
</dbReference>
<name>A0A1T2L2X5_9GAMM</name>
<dbReference type="Pfam" id="PF04851">
    <property type="entry name" value="ResIII"/>
    <property type="match status" value="1"/>
</dbReference>
<keyword evidence="2" id="KW-0540">Nuclease</keyword>
<reference evidence="2 3" key="1">
    <citation type="submission" date="2016-11" db="EMBL/GenBank/DDBJ databases">
        <title>Mixed transmission modes and dynamic genome evolution in an obligate animal-bacterial symbiosis.</title>
        <authorList>
            <person name="Russell S.L."/>
            <person name="Corbett-Detig R.B."/>
            <person name="Cavanaugh C.M."/>
        </authorList>
    </citation>
    <scope>NUCLEOTIDE SEQUENCE [LARGE SCALE GENOMIC DNA]</scope>
    <source>
        <strain evidence="2">Sveles-Q1</strain>
    </source>
</reference>
<dbReference type="InterPro" id="IPR027417">
    <property type="entry name" value="P-loop_NTPase"/>
</dbReference>
<dbReference type="GO" id="GO:0003677">
    <property type="term" value="F:DNA binding"/>
    <property type="evidence" value="ECO:0007669"/>
    <property type="project" value="InterPro"/>
</dbReference>
<feature type="domain" description="Helicase/UvrB N-terminal" evidence="1">
    <location>
        <begin position="9"/>
        <end position="245"/>
    </location>
</feature>